<dbReference type="InterPro" id="IPR036788">
    <property type="entry name" value="T_IF-3_C_sf"/>
</dbReference>
<dbReference type="Proteomes" id="UP000326565">
    <property type="component" value="Unassembled WGS sequence"/>
</dbReference>
<feature type="domain" description="Translation initiation factor 3 N-terminal" evidence="4">
    <location>
        <begin position="143"/>
        <end position="213"/>
    </location>
</feature>
<name>A0A5N5X9T7_9EURO</name>
<dbReference type="PANTHER" id="PTHR10938">
    <property type="entry name" value="TRANSLATION INITIATION FACTOR IF-3"/>
    <property type="match status" value="1"/>
</dbReference>
<dbReference type="GO" id="GO:0032790">
    <property type="term" value="P:ribosome disassembly"/>
    <property type="evidence" value="ECO:0007669"/>
    <property type="project" value="TreeGrafter"/>
</dbReference>
<sequence length="310" mass="35135">MHRQNVASIVRSYFAWDQHTFQTISLLGTLFGLSRWYHSSQVTLSLIAPKVLSFSPTPVLPIPRATPVCRTGLPPHRSMKHIRGFISTTNALRRVFFTPIEAPRAQFFRYTSPATFAQSRFLSIRRQPQQNAQLQGRAKQVKDEEIRAEFITLVNEDGKLDPPTRLSDALLAIKRPDNFILQVSPGFRGRAPVCKVVNRLEMREQERAKAKAAHVTKNAAKQIELNWAIDVHDLSHRLKQLTSFLDKGRKVEVILTKKRGKRAPTVEEIKHVMDSVLQATKEANAMQIKPMEGEPGKHVILSVKKKDAGQ</sequence>
<evidence type="ECO:0000256" key="1">
    <source>
        <dbReference type="ARBA" id="ARBA00005439"/>
    </source>
</evidence>
<dbReference type="InterPro" id="IPR001288">
    <property type="entry name" value="Translation_initiation_fac_3"/>
</dbReference>
<accession>A0A5N5X9T7</accession>
<evidence type="ECO:0000259" key="4">
    <source>
        <dbReference type="Pfam" id="PF05198"/>
    </source>
</evidence>
<dbReference type="GO" id="GO:0043022">
    <property type="term" value="F:ribosome binding"/>
    <property type="evidence" value="ECO:0007669"/>
    <property type="project" value="TreeGrafter"/>
</dbReference>
<evidence type="ECO:0000313" key="5">
    <source>
        <dbReference type="EMBL" id="KAB8076885.1"/>
    </source>
</evidence>
<dbReference type="GO" id="GO:0003743">
    <property type="term" value="F:translation initiation factor activity"/>
    <property type="evidence" value="ECO:0007669"/>
    <property type="project" value="UniProtKB-KW"/>
</dbReference>
<dbReference type="GO" id="GO:0005739">
    <property type="term" value="C:mitochondrion"/>
    <property type="evidence" value="ECO:0007669"/>
    <property type="project" value="TreeGrafter"/>
</dbReference>
<dbReference type="InterPro" id="IPR019814">
    <property type="entry name" value="Translation_initiation_fac_3_N"/>
</dbReference>
<organism evidence="5 6">
    <name type="scientific">Aspergillus leporis</name>
    <dbReference type="NCBI Taxonomy" id="41062"/>
    <lineage>
        <taxon>Eukaryota</taxon>
        <taxon>Fungi</taxon>
        <taxon>Dikarya</taxon>
        <taxon>Ascomycota</taxon>
        <taxon>Pezizomycotina</taxon>
        <taxon>Eurotiomycetes</taxon>
        <taxon>Eurotiomycetidae</taxon>
        <taxon>Eurotiales</taxon>
        <taxon>Aspergillaceae</taxon>
        <taxon>Aspergillus</taxon>
        <taxon>Aspergillus subgen. Circumdati</taxon>
    </lineage>
</organism>
<dbReference type="GO" id="GO:0070124">
    <property type="term" value="P:mitochondrial translational initiation"/>
    <property type="evidence" value="ECO:0007669"/>
    <property type="project" value="TreeGrafter"/>
</dbReference>
<dbReference type="AlphaFoldDB" id="A0A5N5X9T7"/>
<dbReference type="OrthoDB" id="21573at2759"/>
<keyword evidence="2 5" id="KW-0396">Initiation factor</keyword>
<dbReference type="PANTHER" id="PTHR10938:SF0">
    <property type="entry name" value="TRANSLATION INITIATION FACTOR IF-3, MITOCHONDRIAL"/>
    <property type="match status" value="1"/>
</dbReference>
<evidence type="ECO:0000256" key="2">
    <source>
        <dbReference type="ARBA" id="ARBA00022540"/>
    </source>
</evidence>
<dbReference type="SUPFAM" id="SSF55200">
    <property type="entry name" value="Translation initiation factor IF3, C-terminal domain"/>
    <property type="match status" value="1"/>
</dbReference>
<protein>
    <submittedName>
        <fullName evidence="5">Translation initiation factor IF-3, C-terminal domain-containing protein</fullName>
    </submittedName>
</protein>
<dbReference type="Gene3D" id="3.30.110.10">
    <property type="entry name" value="Translation initiation factor 3 (IF-3), C-terminal domain"/>
    <property type="match status" value="1"/>
</dbReference>
<dbReference type="Pfam" id="PF05198">
    <property type="entry name" value="IF3_N"/>
    <property type="match status" value="1"/>
</dbReference>
<dbReference type="EMBL" id="ML732175">
    <property type="protein sequence ID" value="KAB8076885.1"/>
    <property type="molecule type" value="Genomic_DNA"/>
</dbReference>
<gene>
    <name evidence="5" type="ORF">BDV29DRAFT_169310</name>
</gene>
<keyword evidence="3" id="KW-0648">Protein biosynthesis</keyword>
<reference evidence="5 6" key="1">
    <citation type="submission" date="2019-04" db="EMBL/GenBank/DDBJ databases">
        <title>Friends and foes A comparative genomics study of 23 Aspergillus species from section Flavi.</title>
        <authorList>
            <consortium name="DOE Joint Genome Institute"/>
            <person name="Kjaerbolling I."/>
            <person name="Vesth T."/>
            <person name="Frisvad J.C."/>
            <person name="Nybo J.L."/>
            <person name="Theobald S."/>
            <person name="Kildgaard S."/>
            <person name="Isbrandt T."/>
            <person name="Kuo A."/>
            <person name="Sato A."/>
            <person name="Lyhne E.K."/>
            <person name="Kogle M.E."/>
            <person name="Wiebenga A."/>
            <person name="Kun R.S."/>
            <person name="Lubbers R.J."/>
            <person name="Makela M.R."/>
            <person name="Barry K."/>
            <person name="Chovatia M."/>
            <person name="Clum A."/>
            <person name="Daum C."/>
            <person name="Haridas S."/>
            <person name="He G."/>
            <person name="LaButti K."/>
            <person name="Lipzen A."/>
            <person name="Mondo S."/>
            <person name="Riley R."/>
            <person name="Salamov A."/>
            <person name="Simmons B.A."/>
            <person name="Magnuson J.K."/>
            <person name="Henrissat B."/>
            <person name="Mortensen U.H."/>
            <person name="Larsen T.O."/>
            <person name="Devries R.P."/>
            <person name="Grigoriev I.V."/>
            <person name="Machida M."/>
            <person name="Baker S.E."/>
            <person name="Andersen M.R."/>
        </authorList>
    </citation>
    <scope>NUCLEOTIDE SEQUENCE [LARGE SCALE GENOMIC DNA]</scope>
    <source>
        <strain evidence="5 6">CBS 151.66</strain>
    </source>
</reference>
<comment type="similarity">
    <text evidence="1">Belongs to the IF-3 family.</text>
</comment>
<proteinExistence type="inferred from homology"/>
<keyword evidence="6" id="KW-1185">Reference proteome</keyword>
<evidence type="ECO:0000313" key="6">
    <source>
        <dbReference type="Proteomes" id="UP000326565"/>
    </source>
</evidence>
<evidence type="ECO:0000256" key="3">
    <source>
        <dbReference type="ARBA" id="ARBA00022917"/>
    </source>
</evidence>